<dbReference type="SUPFAM" id="SSF53955">
    <property type="entry name" value="Lysozyme-like"/>
    <property type="match status" value="1"/>
</dbReference>
<proteinExistence type="inferred from homology"/>
<reference evidence="4" key="1">
    <citation type="journal article" date="2016" name="J. Zhejiang Univ. Sci. B">
        <title>Antibiotic resistance mechanisms of Myroides sp.</title>
        <authorList>
            <person name="Hu S."/>
            <person name="Yuan S."/>
            <person name="Qu H."/>
            <person name="Jiang T."/>
            <person name="Zhou Y."/>
            <person name="Wang M."/>
            <person name="Ming D."/>
        </authorList>
    </citation>
    <scope>NUCLEOTIDE SEQUENCE [LARGE SCALE GENOMIC DNA]</scope>
    <source>
        <strain evidence="4">PR63039</strain>
    </source>
</reference>
<comment type="similarity">
    <text evidence="1">Belongs to the transglycosylase Slt family.</text>
</comment>
<dbReference type="InterPro" id="IPR000189">
    <property type="entry name" value="Transglyc_AS"/>
</dbReference>
<dbReference type="GO" id="GO:0000270">
    <property type="term" value="P:peptidoglycan metabolic process"/>
    <property type="evidence" value="ECO:0007669"/>
    <property type="project" value="InterPro"/>
</dbReference>
<dbReference type="AlphaFoldDB" id="A0AAI8C972"/>
<evidence type="ECO:0000256" key="1">
    <source>
        <dbReference type="ARBA" id="ARBA00007734"/>
    </source>
</evidence>
<dbReference type="PANTHER" id="PTHR37423">
    <property type="entry name" value="SOLUBLE LYTIC MUREIN TRANSGLYCOSYLASE-RELATED"/>
    <property type="match status" value="1"/>
</dbReference>
<dbReference type="Gene3D" id="1.10.530.10">
    <property type="match status" value="1"/>
</dbReference>
<name>A0AAI8C972_9FLAO</name>
<protein>
    <recommendedName>
        <fullName evidence="2">Transglycosylase SLT domain-containing protein</fullName>
    </recommendedName>
</protein>
<feature type="domain" description="Transglycosylase SLT" evidence="2">
    <location>
        <begin position="108"/>
        <end position="218"/>
    </location>
</feature>
<dbReference type="GO" id="GO:0008933">
    <property type="term" value="F:peptidoglycan lytic transglycosylase activity"/>
    <property type="evidence" value="ECO:0007669"/>
    <property type="project" value="InterPro"/>
</dbReference>
<dbReference type="InterPro" id="IPR008258">
    <property type="entry name" value="Transglycosylase_SLT_dom_1"/>
</dbReference>
<dbReference type="GO" id="GO:0016020">
    <property type="term" value="C:membrane"/>
    <property type="evidence" value="ECO:0007669"/>
    <property type="project" value="InterPro"/>
</dbReference>
<evidence type="ECO:0000313" key="3">
    <source>
        <dbReference type="EMBL" id="ALU28439.1"/>
    </source>
</evidence>
<keyword evidence="3" id="KW-0614">Plasmid</keyword>
<dbReference type="EMBL" id="CP013691">
    <property type="protein sequence ID" value="ALU28439.1"/>
    <property type="molecule type" value="Genomic_DNA"/>
</dbReference>
<accession>A0AAI8C972</accession>
<dbReference type="PROSITE" id="PS00922">
    <property type="entry name" value="TRANSGLYCOSYLASE"/>
    <property type="match status" value="1"/>
</dbReference>
<dbReference type="CDD" id="cd16894">
    <property type="entry name" value="MltD-like"/>
    <property type="match status" value="1"/>
</dbReference>
<dbReference type="RefSeq" id="WP_058700084.1">
    <property type="nucleotide sequence ID" value="NZ_CP013691.1"/>
</dbReference>
<dbReference type="PANTHER" id="PTHR37423:SF2">
    <property type="entry name" value="MEMBRANE-BOUND LYTIC MUREIN TRANSGLYCOSYLASE C"/>
    <property type="match status" value="1"/>
</dbReference>
<geneLocation type="plasmid" evidence="3 4">
    <name>p63039</name>
</geneLocation>
<dbReference type="InterPro" id="IPR023346">
    <property type="entry name" value="Lysozyme-like_dom_sf"/>
</dbReference>
<dbReference type="Pfam" id="PF01464">
    <property type="entry name" value="SLT"/>
    <property type="match status" value="1"/>
</dbReference>
<organism evidence="3 4">
    <name type="scientific">Myroides odoratimimus</name>
    <dbReference type="NCBI Taxonomy" id="76832"/>
    <lineage>
        <taxon>Bacteria</taxon>
        <taxon>Pseudomonadati</taxon>
        <taxon>Bacteroidota</taxon>
        <taxon>Flavobacteriia</taxon>
        <taxon>Flavobacteriales</taxon>
        <taxon>Flavobacteriaceae</taxon>
        <taxon>Myroides</taxon>
    </lineage>
</organism>
<dbReference type="KEGG" id="mod:AS202_19860"/>
<evidence type="ECO:0000259" key="2">
    <source>
        <dbReference type="Pfam" id="PF01464"/>
    </source>
</evidence>
<gene>
    <name evidence="3" type="ORF">AS202_19860</name>
</gene>
<sequence>MKKVIFFCAILSSGFFYGQITSDTIFRPIDMEFVESIKTQPTKKKSLYLKIGYEEFEKRMFDYVYLHNQNSTFDIHYNALLYPYVNKYLSYKWFEKIIGLSWYYFPLFEAKLQQYNLPSELKYLAIVESNLNPRATSHMGAKGLWQFMPATGAHYNLMHNNIVSLYYDPVASTDAACRFLSDLYKEFEDWGLAISAYNCGAGNVRKAIRKAKSTDYWKVRMYLPEETKSYYPSIIAVLYMFEFYQQHEIYPSYFKYNFFDNDIIIKDKNFDAKLRQNDFFKFANPHLLKQDIPSGVHIYVKKEL</sequence>
<dbReference type="Proteomes" id="UP000069030">
    <property type="component" value="Plasmid p63039"/>
</dbReference>
<evidence type="ECO:0000313" key="4">
    <source>
        <dbReference type="Proteomes" id="UP000069030"/>
    </source>
</evidence>